<evidence type="ECO:0000313" key="9">
    <source>
        <dbReference type="Proteomes" id="UP000644875"/>
    </source>
</evidence>
<dbReference type="Proteomes" id="UP000644875">
    <property type="component" value="Unassembled WGS sequence"/>
</dbReference>
<sequence>METIIFLISVFLAGVLSFFSPCIFPLLPVYVGILLDSDDERTITILGRKVYWHGLIKTLSFIAGLSTIFLILGYGAGFLGAVLYADWFRYVLGTIVIILGIHQMDIITIKKLQMQKSIAFNPAKKRNDIYGAFLLGITFSFGWTPCVGPVLSSVLAIAASGGSGAVQGGFLMLAYTLGMALPFLLMALASTSMLKHFNRLKPYLSTMKKIGGALIILMGILLMTGQLGALAAFFESSL</sequence>
<keyword evidence="9" id="KW-1185">Reference proteome</keyword>
<evidence type="ECO:0000259" key="7">
    <source>
        <dbReference type="Pfam" id="PF02683"/>
    </source>
</evidence>
<dbReference type="Pfam" id="PF02683">
    <property type="entry name" value="DsbD_TM"/>
    <property type="match status" value="1"/>
</dbReference>
<dbReference type="InterPro" id="IPR051790">
    <property type="entry name" value="Cytochrome_c-biogenesis_DsbD"/>
</dbReference>
<dbReference type="PANTHER" id="PTHR31272">
    <property type="entry name" value="CYTOCHROME C-TYPE BIOGENESIS PROTEIN HI_1454-RELATED"/>
    <property type="match status" value="1"/>
</dbReference>
<evidence type="ECO:0000256" key="2">
    <source>
        <dbReference type="ARBA" id="ARBA00006143"/>
    </source>
</evidence>
<keyword evidence="4 6" id="KW-1133">Transmembrane helix</keyword>
<feature type="transmembrane region" description="Helical" evidence="6">
    <location>
        <begin position="54"/>
        <end position="75"/>
    </location>
</feature>
<dbReference type="AlphaFoldDB" id="A0A934PAF5"/>
<feature type="transmembrane region" description="Helical" evidence="6">
    <location>
        <begin position="6"/>
        <end position="33"/>
    </location>
</feature>
<feature type="transmembrane region" description="Helical" evidence="6">
    <location>
        <begin position="170"/>
        <end position="189"/>
    </location>
</feature>
<reference evidence="8 9" key="1">
    <citation type="journal article" date="2021" name="Int. J. Syst. Evol. Microbiol.">
        <title>Streptococcus vicugnae sp. nov., isolated from faeces of alpacas (Vicugna pacos) and cattle (Bos taurus), Streptococcus zalophi sp. nov., and Streptococcus pacificus sp. nov., isolated from respiratory tract of California sea lions (Zalophus californianus).</title>
        <authorList>
            <person name="Volokhov D.V."/>
            <person name="Zagorodnyaya T.A."/>
            <person name="Shen Z."/>
            <person name="Blom J."/>
            <person name="Furtak V.A."/>
            <person name="Eisenberg T."/>
            <person name="Fan P."/>
            <person name="Jeong K.C."/>
            <person name="Gao Y."/>
            <person name="Zhang S."/>
            <person name="Amselle M."/>
        </authorList>
    </citation>
    <scope>NUCLEOTIDE SEQUENCE [LARGE SCALE GENOMIC DNA]</scope>
    <source>
        <strain evidence="9">CSL7508-lung</strain>
    </source>
</reference>
<feature type="transmembrane region" description="Helical" evidence="6">
    <location>
        <begin position="129"/>
        <end position="158"/>
    </location>
</feature>
<dbReference type="PANTHER" id="PTHR31272:SF4">
    <property type="entry name" value="CYTOCHROME C-TYPE BIOGENESIS PROTEIN HI_1454-RELATED"/>
    <property type="match status" value="1"/>
</dbReference>
<organism evidence="8 9">
    <name type="scientific">Streptococcus zalophi</name>
    <dbReference type="NCBI Taxonomy" id="640031"/>
    <lineage>
        <taxon>Bacteria</taxon>
        <taxon>Bacillati</taxon>
        <taxon>Bacillota</taxon>
        <taxon>Bacilli</taxon>
        <taxon>Lactobacillales</taxon>
        <taxon>Streptococcaceae</taxon>
        <taxon>Streptococcus</taxon>
    </lineage>
</organism>
<evidence type="ECO:0000256" key="3">
    <source>
        <dbReference type="ARBA" id="ARBA00022692"/>
    </source>
</evidence>
<keyword evidence="3 6" id="KW-0812">Transmembrane</keyword>
<keyword evidence="5 6" id="KW-0472">Membrane</keyword>
<name>A0A934PAF5_9STRE</name>
<feature type="transmembrane region" description="Helical" evidence="6">
    <location>
        <begin position="210"/>
        <end position="234"/>
    </location>
</feature>
<evidence type="ECO:0000256" key="4">
    <source>
        <dbReference type="ARBA" id="ARBA00022989"/>
    </source>
</evidence>
<comment type="caution">
    <text evidence="8">The sequence shown here is derived from an EMBL/GenBank/DDBJ whole genome shotgun (WGS) entry which is preliminary data.</text>
</comment>
<evidence type="ECO:0000256" key="5">
    <source>
        <dbReference type="ARBA" id="ARBA00023136"/>
    </source>
</evidence>
<evidence type="ECO:0000256" key="1">
    <source>
        <dbReference type="ARBA" id="ARBA00004141"/>
    </source>
</evidence>
<dbReference type="InterPro" id="IPR003834">
    <property type="entry name" value="Cyt_c_assmbl_TM_dom"/>
</dbReference>
<comment type="subcellular location">
    <subcellularLocation>
        <location evidence="1">Membrane</location>
        <topology evidence="1">Multi-pass membrane protein</topology>
    </subcellularLocation>
</comment>
<gene>
    <name evidence="8" type="primary">ccdA2</name>
    <name evidence="8" type="ORF">JHK64_04675</name>
</gene>
<protein>
    <submittedName>
        <fullName evidence="8">Thiol-disulfide oxidoreductase-associated membrane protein CcdA2</fullName>
    </submittedName>
</protein>
<proteinExistence type="inferred from homology"/>
<dbReference type="EMBL" id="JAENBP010000005">
    <property type="protein sequence ID" value="MBJ8349924.1"/>
    <property type="molecule type" value="Genomic_DNA"/>
</dbReference>
<accession>A0A934PAF5</accession>
<evidence type="ECO:0000256" key="6">
    <source>
        <dbReference type="SAM" id="Phobius"/>
    </source>
</evidence>
<feature type="domain" description="Cytochrome C biogenesis protein transmembrane" evidence="7">
    <location>
        <begin position="5"/>
        <end position="223"/>
    </location>
</feature>
<feature type="transmembrane region" description="Helical" evidence="6">
    <location>
        <begin position="87"/>
        <end position="108"/>
    </location>
</feature>
<dbReference type="GO" id="GO:0016020">
    <property type="term" value="C:membrane"/>
    <property type="evidence" value="ECO:0007669"/>
    <property type="project" value="UniProtKB-SubCell"/>
</dbReference>
<evidence type="ECO:0000313" key="8">
    <source>
        <dbReference type="EMBL" id="MBJ8349924.1"/>
    </source>
</evidence>
<dbReference type="RefSeq" id="WP_199567846.1">
    <property type="nucleotide sequence ID" value="NZ_JAENBP010000005.1"/>
</dbReference>
<dbReference type="GO" id="GO:0017004">
    <property type="term" value="P:cytochrome complex assembly"/>
    <property type="evidence" value="ECO:0007669"/>
    <property type="project" value="InterPro"/>
</dbReference>
<comment type="similarity">
    <text evidence="2">Belongs to the DsbD family.</text>
</comment>